<evidence type="ECO:0000256" key="4">
    <source>
        <dbReference type="PROSITE-ProRule" id="PRU00207"/>
    </source>
</evidence>
<evidence type="ECO:0000256" key="2">
    <source>
        <dbReference type="ARBA" id="ARBA00022771"/>
    </source>
</evidence>
<keyword evidence="7" id="KW-1185">Reference proteome</keyword>
<organism evidence="6 7">
    <name type="scientific">Paxillus rubicundulus Ve08.2h10</name>
    <dbReference type="NCBI Taxonomy" id="930991"/>
    <lineage>
        <taxon>Eukaryota</taxon>
        <taxon>Fungi</taxon>
        <taxon>Dikarya</taxon>
        <taxon>Basidiomycota</taxon>
        <taxon>Agaricomycotina</taxon>
        <taxon>Agaricomycetes</taxon>
        <taxon>Agaricomycetidae</taxon>
        <taxon>Boletales</taxon>
        <taxon>Paxilineae</taxon>
        <taxon>Paxillaceae</taxon>
        <taxon>Paxillus</taxon>
    </lineage>
</organism>
<dbReference type="InParanoid" id="A0A0D0E0T4"/>
<dbReference type="InterPro" id="IPR001293">
    <property type="entry name" value="Znf_TRAF"/>
</dbReference>
<gene>
    <name evidence="6" type="ORF">PAXRUDRAFT_825256</name>
</gene>
<dbReference type="GO" id="GO:0008270">
    <property type="term" value="F:zinc ion binding"/>
    <property type="evidence" value="ECO:0007669"/>
    <property type="project" value="UniProtKB-KW"/>
</dbReference>
<dbReference type="OrthoDB" id="1630758at2759"/>
<dbReference type="AlphaFoldDB" id="A0A0D0E0T4"/>
<evidence type="ECO:0000259" key="5">
    <source>
        <dbReference type="PROSITE" id="PS50145"/>
    </source>
</evidence>
<reference evidence="7" key="2">
    <citation type="submission" date="2015-01" db="EMBL/GenBank/DDBJ databases">
        <title>Evolutionary Origins and Diversification of the Mycorrhizal Mutualists.</title>
        <authorList>
            <consortium name="DOE Joint Genome Institute"/>
            <consortium name="Mycorrhizal Genomics Consortium"/>
            <person name="Kohler A."/>
            <person name="Kuo A."/>
            <person name="Nagy L.G."/>
            <person name="Floudas D."/>
            <person name="Copeland A."/>
            <person name="Barry K.W."/>
            <person name="Cichocki N."/>
            <person name="Veneault-Fourrey C."/>
            <person name="LaButti K."/>
            <person name="Lindquist E.A."/>
            <person name="Lipzen A."/>
            <person name="Lundell T."/>
            <person name="Morin E."/>
            <person name="Murat C."/>
            <person name="Riley R."/>
            <person name="Ohm R."/>
            <person name="Sun H."/>
            <person name="Tunlid A."/>
            <person name="Henrissat B."/>
            <person name="Grigoriev I.V."/>
            <person name="Hibbett D.S."/>
            <person name="Martin F."/>
        </authorList>
    </citation>
    <scope>NUCLEOTIDE SEQUENCE [LARGE SCALE GENOMIC DNA]</scope>
    <source>
        <strain evidence="7">Ve08.2h10</strain>
    </source>
</reference>
<evidence type="ECO:0000256" key="3">
    <source>
        <dbReference type="ARBA" id="ARBA00022833"/>
    </source>
</evidence>
<keyword evidence="1 4" id="KW-0479">Metal-binding</keyword>
<reference evidence="6 7" key="1">
    <citation type="submission" date="2014-04" db="EMBL/GenBank/DDBJ databases">
        <authorList>
            <consortium name="DOE Joint Genome Institute"/>
            <person name="Kuo A."/>
            <person name="Kohler A."/>
            <person name="Jargeat P."/>
            <person name="Nagy L.G."/>
            <person name="Floudas D."/>
            <person name="Copeland A."/>
            <person name="Barry K.W."/>
            <person name="Cichocki N."/>
            <person name="Veneault-Fourrey C."/>
            <person name="LaButti K."/>
            <person name="Lindquist E.A."/>
            <person name="Lipzen A."/>
            <person name="Lundell T."/>
            <person name="Morin E."/>
            <person name="Murat C."/>
            <person name="Sun H."/>
            <person name="Tunlid A."/>
            <person name="Henrissat B."/>
            <person name="Grigoriev I.V."/>
            <person name="Hibbett D.S."/>
            <person name="Martin F."/>
            <person name="Nordberg H.P."/>
            <person name="Cantor M.N."/>
            <person name="Hua S.X."/>
        </authorList>
    </citation>
    <scope>NUCLEOTIDE SEQUENCE [LARGE SCALE GENOMIC DNA]</scope>
    <source>
        <strain evidence="6 7">Ve08.2h10</strain>
    </source>
</reference>
<dbReference type="SUPFAM" id="SSF49599">
    <property type="entry name" value="TRAF domain-like"/>
    <property type="match status" value="2"/>
</dbReference>
<sequence>MDDLSPANPIVKHLVDELIVECPQRTAGCPHTCQRQLLESHVKDACQYVALPCSEESCDQLVLRKDRGKHADVCIHRYTQCDGCGLSAKYTELNNHHLECSSKTENCSFCSSEFPRSQLQDHNAACPEVVVPCLHADNGCSWTGPRHELIELHISTCAYESIKGLFAINTARMSTLCAENTALKKKVQVLEGIAHVVQREMQSLKTILGPWYRAEIQRTNHPDDPYVLNQVHNTFQAFARPSMYRTVTRRPQAPFGVDPFDAIFPPSHTIDPEHDPLAPYFPPSPDAVYEAHGRNQIHAHHSSEGMIDMRAQHGERPVPLTPVAPLNLSTSLQGSLVGLRESVAVVSASLDSLARRNDIALTNENMRINEELGSLKYAVHGVRLQLHRLMMDRNAQVTGRLHESASGPGPVPVPAPMLAQPIFHPPMMTPPFPGPPGTKL</sequence>
<dbReference type="InterPro" id="IPR013083">
    <property type="entry name" value="Znf_RING/FYVE/PHD"/>
</dbReference>
<dbReference type="PANTHER" id="PTHR10131">
    <property type="entry name" value="TNF RECEPTOR ASSOCIATED FACTOR"/>
    <property type="match status" value="1"/>
</dbReference>
<proteinExistence type="predicted"/>
<dbReference type="Proteomes" id="UP000054538">
    <property type="component" value="Unassembled WGS sequence"/>
</dbReference>
<evidence type="ECO:0000313" key="6">
    <source>
        <dbReference type="EMBL" id="KIK97126.1"/>
    </source>
</evidence>
<name>A0A0D0E0T4_9AGAM</name>
<dbReference type="PANTHER" id="PTHR10131:SF94">
    <property type="entry name" value="TNF RECEPTOR-ASSOCIATED FACTOR 4"/>
    <property type="match status" value="1"/>
</dbReference>
<dbReference type="HOGENOM" id="CLU_019709_0_0_1"/>
<protein>
    <recommendedName>
        <fullName evidence="5">TRAF-type domain-containing protein</fullName>
    </recommendedName>
</protein>
<dbReference type="EMBL" id="KN824951">
    <property type="protein sequence ID" value="KIK97126.1"/>
    <property type="molecule type" value="Genomic_DNA"/>
</dbReference>
<keyword evidence="2 4" id="KW-0863">Zinc-finger</keyword>
<feature type="domain" description="TRAF-type" evidence="5">
    <location>
        <begin position="40"/>
        <end position="120"/>
    </location>
</feature>
<evidence type="ECO:0000313" key="7">
    <source>
        <dbReference type="Proteomes" id="UP000054538"/>
    </source>
</evidence>
<dbReference type="PROSITE" id="PS50145">
    <property type="entry name" value="ZF_TRAF"/>
    <property type="match status" value="1"/>
</dbReference>
<keyword evidence="3 4" id="KW-0862">Zinc</keyword>
<dbReference type="Pfam" id="PF02176">
    <property type="entry name" value="zf-TRAF"/>
    <property type="match status" value="1"/>
</dbReference>
<dbReference type="STRING" id="930991.A0A0D0E0T4"/>
<feature type="zinc finger region" description="TRAF-type" evidence="4">
    <location>
        <begin position="40"/>
        <end position="120"/>
    </location>
</feature>
<dbReference type="Gene3D" id="3.30.40.10">
    <property type="entry name" value="Zinc/RING finger domain, C3HC4 (zinc finger)"/>
    <property type="match status" value="2"/>
</dbReference>
<evidence type="ECO:0000256" key="1">
    <source>
        <dbReference type="ARBA" id="ARBA00022723"/>
    </source>
</evidence>
<accession>A0A0D0E0T4</accession>